<evidence type="ECO:0000313" key="2">
    <source>
        <dbReference type="Proteomes" id="UP001054945"/>
    </source>
</evidence>
<name>A0AAV4PCH5_CAEEX</name>
<gene>
    <name evidence="1" type="ORF">CEXT_526191</name>
</gene>
<dbReference type="AlphaFoldDB" id="A0AAV4PCH5"/>
<keyword evidence="2" id="KW-1185">Reference proteome</keyword>
<organism evidence="1 2">
    <name type="scientific">Caerostris extrusa</name>
    <name type="common">Bark spider</name>
    <name type="synonym">Caerostris bankana</name>
    <dbReference type="NCBI Taxonomy" id="172846"/>
    <lineage>
        <taxon>Eukaryota</taxon>
        <taxon>Metazoa</taxon>
        <taxon>Ecdysozoa</taxon>
        <taxon>Arthropoda</taxon>
        <taxon>Chelicerata</taxon>
        <taxon>Arachnida</taxon>
        <taxon>Araneae</taxon>
        <taxon>Araneomorphae</taxon>
        <taxon>Entelegynae</taxon>
        <taxon>Araneoidea</taxon>
        <taxon>Araneidae</taxon>
        <taxon>Caerostris</taxon>
    </lineage>
</organism>
<reference evidence="1 2" key="1">
    <citation type="submission" date="2021-06" db="EMBL/GenBank/DDBJ databases">
        <title>Caerostris extrusa draft genome.</title>
        <authorList>
            <person name="Kono N."/>
            <person name="Arakawa K."/>
        </authorList>
    </citation>
    <scope>NUCLEOTIDE SEQUENCE [LARGE SCALE GENOMIC DNA]</scope>
</reference>
<dbReference type="Proteomes" id="UP001054945">
    <property type="component" value="Unassembled WGS sequence"/>
</dbReference>
<evidence type="ECO:0000313" key="1">
    <source>
        <dbReference type="EMBL" id="GIX94723.1"/>
    </source>
</evidence>
<dbReference type="EMBL" id="BPLR01004415">
    <property type="protein sequence ID" value="GIX94723.1"/>
    <property type="molecule type" value="Genomic_DNA"/>
</dbReference>
<proteinExistence type="predicted"/>
<protein>
    <submittedName>
        <fullName evidence="1">Uncharacterized protein</fullName>
    </submittedName>
</protein>
<sequence>MLNIVFVSDCLVGNISCFTDSEKKLRAVKVKSPIERSTLQATIRVKPQAKNPQKRQRRIPSPSIDAFKVIDSVTCSTDFECTFLIRKGTIELMYAPATSLIPESCGGRTLISSNHHLSPFRPTPG</sequence>
<comment type="caution">
    <text evidence="1">The sequence shown here is derived from an EMBL/GenBank/DDBJ whole genome shotgun (WGS) entry which is preliminary data.</text>
</comment>
<accession>A0AAV4PCH5</accession>